<reference evidence="2 3" key="1">
    <citation type="submission" date="2018-04" db="EMBL/GenBank/DDBJ databases">
        <title>Genomic Encyclopedia of Type Strains, Phase III (KMG-III): the genomes of soil and plant-associated and newly described type strains.</title>
        <authorList>
            <person name="Whitman W."/>
        </authorList>
    </citation>
    <scope>NUCLEOTIDE SEQUENCE [LARGE SCALE GENOMIC DNA]</scope>
    <source>
        <strain evidence="2 3">KA25</strain>
    </source>
</reference>
<evidence type="ECO:0000313" key="3">
    <source>
        <dbReference type="Proteomes" id="UP000244060"/>
    </source>
</evidence>
<comment type="caution">
    <text evidence="2">The sequence shown here is derived from an EMBL/GenBank/DDBJ whole genome shotgun (WGS) entry which is preliminary data.</text>
</comment>
<dbReference type="Proteomes" id="UP000244060">
    <property type="component" value="Unassembled WGS sequence"/>
</dbReference>
<evidence type="ECO:0008006" key="4">
    <source>
        <dbReference type="Google" id="ProtNLM"/>
    </source>
</evidence>
<dbReference type="AlphaFoldDB" id="A0A2T5JJZ0"/>
<feature type="chain" id="PRO_5015594104" description="ABC transporter permease" evidence="1">
    <location>
        <begin position="19"/>
        <end position="116"/>
    </location>
</feature>
<feature type="signal peptide" evidence="1">
    <location>
        <begin position="1"/>
        <end position="18"/>
    </location>
</feature>
<gene>
    <name evidence="2" type="ORF">C8J28_1487</name>
</gene>
<dbReference type="OrthoDB" id="9927849at2"/>
<proteinExistence type="predicted"/>
<sequence>MSRMITIRIALPSRTAWAALRLADRCLADRIEPEENQFFVTATGMELAGDATLRGHFAQLIAASPGLCDLVADELREQSLQDFDVLQLVILHDAAASLRPSDPEADSLRANQLLAG</sequence>
<keyword evidence="3" id="KW-1185">Reference proteome</keyword>
<evidence type="ECO:0000256" key="1">
    <source>
        <dbReference type="SAM" id="SignalP"/>
    </source>
</evidence>
<name>A0A2T5JJZ0_9RHOB</name>
<organism evidence="2 3">
    <name type="scientific">Cereibacter azotoformans</name>
    <dbReference type="NCBI Taxonomy" id="43057"/>
    <lineage>
        <taxon>Bacteria</taxon>
        <taxon>Pseudomonadati</taxon>
        <taxon>Pseudomonadota</taxon>
        <taxon>Alphaproteobacteria</taxon>
        <taxon>Rhodobacterales</taxon>
        <taxon>Paracoccaceae</taxon>
        <taxon>Cereibacter</taxon>
    </lineage>
</organism>
<evidence type="ECO:0000313" key="2">
    <source>
        <dbReference type="EMBL" id="PTR06713.1"/>
    </source>
</evidence>
<accession>A0A2T5JJZ0</accession>
<dbReference type="RefSeq" id="WP_044249521.1">
    <property type="nucleotide sequence ID" value="NZ_CP089966.1"/>
</dbReference>
<dbReference type="EMBL" id="QAOT01000048">
    <property type="protein sequence ID" value="PTR06713.1"/>
    <property type="molecule type" value="Genomic_DNA"/>
</dbReference>
<keyword evidence="1" id="KW-0732">Signal</keyword>
<protein>
    <recommendedName>
        <fullName evidence="4">ABC transporter permease</fullName>
    </recommendedName>
</protein>